<feature type="chain" id="PRO_5046241021" evidence="1">
    <location>
        <begin position="25"/>
        <end position="108"/>
    </location>
</feature>
<dbReference type="Proteomes" id="UP001595530">
    <property type="component" value="Unassembled WGS sequence"/>
</dbReference>
<dbReference type="EMBL" id="JBHRTP010000009">
    <property type="protein sequence ID" value="MFC3107279.1"/>
    <property type="molecule type" value="Genomic_DNA"/>
</dbReference>
<dbReference type="Gene3D" id="2.60.40.2280">
    <property type="entry name" value="Heavy-metal resistance protein CzcE"/>
    <property type="match status" value="1"/>
</dbReference>
<comment type="caution">
    <text evidence="2">The sequence shown here is derived from an EMBL/GenBank/DDBJ whole genome shotgun (WGS) entry which is preliminary data.</text>
</comment>
<keyword evidence="1" id="KW-0732">Signal</keyword>
<dbReference type="RefSeq" id="WP_390328974.1">
    <property type="nucleotide sequence ID" value="NZ_JBHRTP010000009.1"/>
</dbReference>
<evidence type="ECO:0000256" key="1">
    <source>
        <dbReference type="SAM" id="SignalP"/>
    </source>
</evidence>
<feature type="signal peptide" evidence="1">
    <location>
        <begin position="1"/>
        <end position="24"/>
    </location>
</feature>
<name>A0ABV7EZ88_9BURK</name>
<sequence>MQTKSLVATVLSLTLSLSALSSMAATPVKLLGDPASATAGERTITITPDTRYVNVEGGQTVNFDVGGKTFTWTFDGPIESFDLNRVAPPGLLDHMVKAYVSPNPLYSD</sequence>
<accession>A0ABV7EZ88</accession>
<organism evidence="2 3">
    <name type="scientific">Undibacterium arcticum</name>
    <dbReference type="NCBI Taxonomy" id="1762892"/>
    <lineage>
        <taxon>Bacteria</taxon>
        <taxon>Pseudomonadati</taxon>
        <taxon>Pseudomonadota</taxon>
        <taxon>Betaproteobacteria</taxon>
        <taxon>Burkholderiales</taxon>
        <taxon>Oxalobacteraceae</taxon>
        <taxon>Undibacterium</taxon>
    </lineage>
</organism>
<dbReference type="Pfam" id="PF16986">
    <property type="entry name" value="CzcE"/>
    <property type="match status" value="1"/>
</dbReference>
<evidence type="ECO:0000313" key="2">
    <source>
        <dbReference type="EMBL" id="MFC3107279.1"/>
    </source>
</evidence>
<keyword evidence="3" id="KW-1185">Reference proteome</keyword>
<proteinExistence type="predicted"/>
<protein>
    <submittedName>
        <fullName evidence="2">CzcE family metal-binding protein</fullName>
    </submittedName>
</protein>
<dbReference type="InterPro" id="IPR031560">
    <property type="entry name" value="CzcE"/>
</dbReference>
<evidence type="ECO:0000313" key="3">
    <source>
        <dbReference type="Proteomes" id="UP001595530"/>
    </source>
</evidence>
<gene>
    <name evidence="2" type="ORF">ACFOFO_04765</name>
</gene>
<reference evidence="3" key="1">
    <citation type="journal article" date="2019" name="Int. J. Syst. Evol. Microbiol.">
        <title>The Global Catalogue of Microorganisms (GCM) 10K type strain sequencing project: providing services to taxonomists for standard genome sequencing and annotation.</title>
        <authorList>
            <consortium name="The Broad Institute Genomics Platform"/>
            <consortium name="The Broad Institute Genome Sequencing Center for Infectious Disease"/>
            <person name="Wu L."/>
            <person name="Ma J."/>
        </authorList>
    </citation>
    <scope>NUCLEOTIDE SEQUENCE [LARGE SCALE GENOMIC DNA]</scope>
    <source>
        <strain evidence="3">KCTC 42986</strain>
    </source>
</reference>
<dbReference type="InterPro" id="IPR038674">
    <property type="entry name" value="CzcE_sf"/>
</dbReference>